<keyword evidence="3" id="KW-1185">Reference proteome</keyword>
<evidence type="ECO:0000313" key="2">
    <source>
        <dbReference type="EMBL" id="MBD7962922.1"/>
    </source>
</evidence>
<dbReference type="RefSeq" id="WP_191752198.1">
    <property type="nucleotide sequence ID" value="NZ_JACSQM010000001.1"/>
</dbReference>
<gene>
    <name evidence="2" type="ORF">H9648_02565</name>
</gene>
<organism evidence="2 3">
    <name type="scientific">Fictibacillus norfolkensis</name>
    <dbReference type="NCBI Taxonomy" id="2762233"/>
    <lineage>
        <taxon>Bacteria</taxon>
        <taxon>Bacillati</taxon>
        <taxon>Bacillota</taxon>
        <taxon>Bacilli</taxon>
        <taxon>Bacillales</taxon>
        <taxon>Fictibacillaceae</taxon>
        <taxon>Fictibacillus</taxon>
    </lineage>
</organism>
<dbReference type="PANTHER" id="PTHR33745">
    <property type="entry name" value="RSBT ANTAGONIST PROTEIN RSBS-RELATED"/>
    <property type="match status" value="1"/>
</dbReference>
<dbReference type="EMBL" id="JACSQM010000001">
    <property type="protein sequence ID" value="MBD7962922.1"/>
    <property type="molecule type" value="Genomic_DNA"/>
</dbReference>
<dbReference type="InterPro" id="IPR036513">
    <property type="entry name" value="STAS_dom_sf"/>
</dbReference>
<reference evidence="2 3" key="1">
    <citation type="submission" date="2020-08" db="EMBL/GenBank/DDBJ databases">
        <title>A Genomic Blueprint of the Chicken Gut Microbiome.</title>
        <authorList>
            <person name="Gilroy R."/>
            <person name="Ravi A."/>
            <person name="Getino M."/>
            <person name="Pursley I."/>
            <person name="Horton D.L."/>
            <person name="Alikhan N.-F."/>
            <person name="Baker D."/>
            <person name="Gharbi K."/>
            <person name="Hall N."/>
            <person name="Watson M."/>
            <person name="Adriaenssens E.M."/>
            <person name="Foster-Nyarko E."/>
            <person name="Jarju S."/>
            <person name="Secka A."/>
            <person name="Antonio M."/>
            <person name="Oren A."/>
            <person name="Chaudhuri R."/>
            <person name="La Ragione R.M."/>
            <person name="Hildebrand F."/>
            <person name="Pallen M.J."/>
        </authorList>
    </citation>
    <scope>NUCLEOTIDE SEQUENCE [LARGE SCALE GENOMIC DNA]</scope>
    <source>
        <strain evidence="2 3">Sa2CUA10</strain>
    </source>
</reference>
<evidence type="ECO:0000313" key="3">
    <source>
        <dbReference type="Proteomes" id="UP000603641"/>
    </source>
</evidence>
<dbReference type="InterPro" id="IPR051932">
    <property type="entry name" value="Bact_StressResp_Reg"/>
</dbReference>
<accession>A0ABR8SHF2</accession>
<evidence type="ECO:0000259" key="1">
    <source>
        <dbReference type="PROSITE" id="PS50801"/>
    </source>
</evidence>
<name>A0ABR8SHF2_9BACL</name>
<dbReference type="Proteomes" id="UP000603641">
    <property type="component" value="Unassembled WGS sequence"/>
</dbReference>
<dbReference type="CDD" id="cd07041">
    <property type="entry name" value="STAS_RsbR_RsbS_like"/>
    <property type="match status" value="1"/>
</dbReference>
<dbReference type="Gene3D" id="3.30.450.20">
    <property type="entry name" value="PAS domain"/>
    <property type="match status" value="1"/>
</dbReference>
<comment type="caution">
    <text evidence="2">The sequence shown here is derived from an EMBL/GenBank/DDBJ whole genome shotgun (WGS) entry which is preliminary data.</text>
</comment>
<sequence>MAYELEETIKDTLNCLEENIFYIEQDFHISWMNSSGKKLIEMMKTYLNIDSAEDILGLHIRSFHKSSFQEELMKKGEFPIDMQIVLFNRFVARLIVKELIVQNQKRGYLLTWKDITEREQERERTKEMLNELATPILQTIANHTLLVPLIGELTLERLETLTTKLLKECLNNGADYVILDFSGVTTITDPELGHEIQKLTDTIKLLGADVLYCGFPKEMVKNMVSLGLHTNQLSFASFRNAIRHVVSELQK</sequence>
<dbReference type="PROSITE" id="PS50801">
    <property type="entry name" value="STAS"/>
    <property type="match status" value="1"/>
</dbReference>
<proteinExistence type="predicted"/>
<feature type="domain" description="STAS" evidence="1">
    <location>
        <begin position="145"/>
        <end position="249"/>
    </location>
</feature>
<protein>
    <submittedName>
        <fullName evidence="2">STAS domain-containing protein</fullName>
    </submittedName>
</protein>
<dbReference type="Gene3D" id="3.30.750.24">
    <property type="entry name" value="STAS domain"/>
    <property type="match status" value="1"/>
</dbReference>
<dbReference type="SUPFAM" id="SSF52091">
    <property type="entry name" value="SpoIIaa-like"/>
    <property type="match status" value="1"/>
</dbReference>
<dbReference type="InterPro" id="IPR002645">
    <property type="entry name" value="STAS_dom"/>
</dbReference>